<evidence type="ECO:0000313" key="7">
    <source>
        <dbReference type="EMBL" id="POS85505.1"/>
    </source>
</evidence>
<accession>A0A2S4PTY6</accession>
<evidence type="ECO:0000256" key="6">
    <source>
        <dbReference type="SAM" id="SignalP"/>
    </source>
</evidence>
<keyword evidence="5" id="KW-0325">Glycoprotein</keyword>
<feature type="chain" id="PRO_5015689051" description="Serine peptidase" evidence="6">
    <location>
        <begin position="19"/>
        <end position="535"/>
    </location>
</feature>
<evidence type="ECO:0000256" key="1">
    <source>
        <dbReference type="ARBA" id="ARBA00011079"/>
    </source>
</evidence>
<evidence type="ECO:0000313" key="8">
    <source>
        <dbReference type="Proteomes" id="UP000237438"/>
    </source>
</evidence>
<dbReference type="GO" id="GO:0008239">
    <property type="term" value="F:dipeptidyl-peptidase activity"/>
    <property type="evidence" value="ECO:0007669"/>
    <property type="project" value="TreeGrafter"/>
</dbReference>
<protein>
    <recommendedName>
        <fullName evidence="9">Serine peptidase</fullName>
    </recommendedName>
</protein>
<organism evidence="7 8">
    <name type="scientific">Erysiphe pulchra</name>
    <dbReference type="NCBI Taxonomy" id="225359"/>
    <lineage>
        <taxon>Eukaryota</taxon>
        <taxon>Fungi</taxon>
        <taxon>Dikarya</taxon>
        <taxon>Ascomycota</taxon>
        <taxon>Pezizomycotina</taxon>
        <taxon>Leotiomycetes</taxon>
        <taxon>Erysiphales</taxon>
        <taxon>Erysiphaceae</taxon>
        <taxon>Erysiphe</taxon>
    </lineage>
</organism>
<keyword evidence="4" id="KW-0378">Hydrolase</keyword>
<dbReference type="EMBL" id="PEDP01000581">
    <property type="protein sequence ID" value="POS85505.1"/>
    <property type="molecule type" value="Genomic_DNA"/>
</dbReference>
<dbReference type="PANTHER" id="PTHR11010:SF23">
    <property type="entry name" value="SERINE PEPTIDASE"/>
    <property type="match status" value="1"/>
</dbReference>
<dbReference type="AlphaFoldDB" id="A0A2S4PTY6"/>
<name>A0A2S4PTY6_9PEZI</name>
<dbReference type="PANTHER" id="PTHR11010">
    <property type="entry name" value="PROTEASE S28 PRO-X CARBOXYPEPTIDASE-RELATED"/>
    <property type="match status" value="1"/>
</dbReference>
<comment type="caution">
    <text evidence="7">The sequence shown here is derived from an EMBL/GenBank/DDBJ whole genome shotgun (WGS) entry which is preliminary data.</text>
</comment>
<feature type="signal peptide" evidence="6">
    <location>
        <begin position="1"/>
        <end position="18"/>
    </location>
</feature>
<dbReference type="InterPro" id="IPR008758">
    <property type="entry name" value="Peptidase_S28"/>
</dbReference>
<dbReference type="OrthoDB" id="1735038at2759"/>
<dbReference type="SUPFAM" id="SSF53474">
    <property type="entry name" value="alpha/beta-Hydrolases"/>
    <property type="match status" value="1"/>
</dbReference>
<dbReference type="Gene3D" id="3.40.50.1820">
    <property type="entry name" value="alpha/beta hydrolase"/>
    <property type="match status" value="2"/>
</dbReference>
<reference evidence="7 8" key="1">
    <citation type="submission" date="2017-10" db="EMBL/GenBank/DDBJ databases">
        <title>Development of genomic resources for the powdery mildew, Erysiphe pulchra.</title>
        <authorList>
            <person name="Wadl P.A."/>
            <person name="Mack B.M."/>
            <person name="Moore G."/>
            <person name="Beltz S.B."/>
        </authorList>
    </citation>
    <scope>NUCLEOTIDE SEQUENCE [LARGE SCALE GENOMIC DNA]</scope>
    <source>
        <strain evidence="7">Cflorida</strain>
    </source>
</reference>
<keyword evidence="2" id="KW-0645">Protease</keyword>
<evidence type="ECO:0008006" key="9">
    <source>
        <dbReference type="Google" id="ProtNLM"/>
    </source>
</evidence>
<keyword evidence="8" id="KW-1185">Reference proteome</keyword>
<keyword evidence="3 6" id="KW-0732">Signal</keyword>
<dbReference type="GO" id="GO:0006508">
    <property type="term" value="P:proteolysis"/>
    <property type="evidence" value="ECO:0007669"/>
    <property type="project" value="UniProtKB-KW"/>
</dbReference>
<evidence type="ECO:0000256" key="2">
    <source>
        <dbReference type="ARBA" id="ARBA00022670"/>
    </source>
</evidence>
<dbReference type="GO" id="GO:0070008">
    <property type="term" value="F:serine-type exopeptidase activity"/>
    <property type="evidence" value="ECO:0007669"/>
    <property type="project" value="InterPro"/>
</dbReference>
<dbReference type="Proteomes" id="UP000237438">
    <property type="component" value="Unassembled WGS sequence"/>
</dbReference>
<comment type="similarity">
    <text evidence="1">Belongs to the peptidase S28 family.</text>
</comment>
<dbReference type="FunFam" id="3.40.50.1820:FF:000165">
    <property type="entry name" value="Serine peptidase, putative"/>
    <property type="match status" value="1"/>
</dbReference>
<evidence type="ECO:0000256" key="3">
    <source>
        <dbReference type="ARBA" id="ARBA00022729"/>
    </source>
</evidence>
<evidence type="ECO:0000256" key="4">
    <source>
        <dbReference type="ARBA" id="ARBA00022801"/>
    </source>
</evidence>
<sequence>MKLTVALYFYALLFGTNATSKFQKLGQLRTPPFSIKELPDYSDVSSAAKGSKNGTAFFEQLLDHNDPSKGTFQVQYWWNAEFWAGPGSPIVLFTPGESAAAEYIGYLTDRAVTGLFAKEIKGAVVMIEHRYWGNSSPFEDLTTKNLRYLTLNQSISDFTHFAKTVKLPFDTNQSSNADKAPWVFTGGSYPGALAAWILSTSPGVFWAYHASSAPVEVITDYWQYFTPIQEGMPRNCSADISRVIDYLDDIMMNGTASEKYGIKQKFGLESVEHDDDFMSTLENGPWLWQSNSFTTGYSEFYQFCDAIENVQAGDSLTPDENGVGLEMALNGYANWTKTTLLPGFCQAFGYSDPLETACLDTYNSSNIFFTDRRVNNPMDRQWTWMLCNEPFSYWQDGAPNTRPSLVSRLVDASYWERQCELYFPPEGNYTYGSGSTEDDVNARTKGWDLTDTKRLIWTNGQYDPWKTSGMSSEFRPGGPFQGTLEQPIQVVPGGIHCSDLRYSNAEVNAGVKAVIDKQVKQIGIWVAEYYAHDEI</sequence>
<dbReference type="InterPro" id="IPR029058">
    <property type="entry name" value="AB_hydrolase_fold"/>
</dbReference>
<dbReference type="Pfam" id="PF05577">
    <property type="entry name" value="Peptidase_S28"/>
    <property type="match status" value="1"/>
</dbReference>
<proteinExistence type="inferred from homology"/>
<evidence type="ECO:0000256" key="5">
    <source>
        <dbReference type="ARBA" id="ARBA00023180"/>
    </source>
</evidence>
<gene>
    <name evidence="7" type="ORF">EPUL_001728</name>
</gene>